<proteinExistence type="predicted"/>
<protein>
    <submittedName>
        <fullName evidence="2">Uncharacterized protein</fullName>
    </submittedName>
</protein>
<accession>A0ABQ3M9I3</accession>
<evidence type="ECO:0000313" key="2">
    <source>
        <dbReference type="EMBL" id="GHH34997.1"/>
    </source>
</evidence>
<dbReference type="EMBL" id="BNAR01000002">
    <property type="protein sequence ID" value="GHH34997.1"/>
    <property type="molecule type" value="Genomic_DNA"/>
</dbReference>
<keyword evidence="3" id="KW-1185">Reference proteome</keyword>
<gene>
    <name evidence="2" type="ORF">GCM10017774_19910</name>
</gene>
<evidence type="ECO:0000256" key="1">
    <source>
        <dbReference type="SAM" id="MobiDB-lite"/>
    </source>
</evidence>
<feature type="region of interest" description="Disordered" evidence="1">
    <location>
        <begin position="78"/>
        <end position="113"/>
    </location>
</feature>
<dbReference type="Proteomes" id="UP000605568">
    <property type="component" value="Unassembled WGS sequence"/>
</dbReference>
<organism evidence="2 3">
    <name type="scientific">Lentzea cavernae</name>
    <dbReference type="NCBI Taxonomy" id="2020703"/>
    <lineage>
        <taxon>Bacteria</taxon>
        <taxon>Bacillati</taxon>
        <taxon>Actinomycetota</taxon>
        <taxon>Actinomycetes</taxon>
        <taxon>Pseudonocardiales</taxon>
        <taxon>Pseudonocardiaceae</taxon>
        <taxon>Lentzea</taxon>
    </lineage>
</organism>
<sequence>MTAKPAIDHSAAFHLPVTRKYSPEIAGVSFVPAATPTPRPATTCRTASIAANTPATRTRLICPKSSVLRTGSNHSAIAVHSRARRSSYRTSPASAFSAVRTSHHRQTSDNTCQTTRAAVHGNADSGRNTAAANGG</sequence>
<evidence type="ECO:0000313" key="3">
    <source>
        <dbReference type="Proteomes" id="UP000605568"/>
    </source>
</evidence>
<name>A0ABQ3M9I3_9PSEU</name>
<comment type="caution">
    <text evidence="2">The sequence shown here is derived from an EMBL/GenBank/DDBJ whole genome shotgun (WGS) entry which is preliminary data.</text>
</comment>
<reference evidence="3" key="1">
    <citation type="journal article" date="2019" name="Int. J. Syst. Evol. Microbiol.">
        <title>The Global Catalogue of Microorganisms (GCM) 10K type strain sequencing project: providing services to taxonomists for standard genome sequencing and annotation.</title>
        <authorList>
            <consortium name="The Broad Institute Genomics Platform"/>
            <consortium name="The Broad Institute Genome Sequencing Center for Infectious Disease"/>
            <person name="Wu L."/>
            <person name="Ma J."/>
        </authorList>
    </citation>
    <scope>NUCLEOTIDE SEQUENCE [LARGE SCALE GENOMIC DNA]</scope>
    <source>
        <strain evidence="3">CGMCC 4.7367</strain>
    </source>
</reference>